<evidence type="ECO:0000256" key="1">
    <source>
        <dbReference type="SAM" id="MobiDB-lite"/>
    </source>
</evidence>
<protein>
    <submittedName>
        <fullName evidence="3">Uncharacterized protein (DUF927 family)</fullName>
    </submittedName>
</protein>
<dbReference type="Pfam" id="PF06048">
    <property type="entry name" value="DUF927"/>
    <property type="match status" value="1"/>
</dbReference>
<dbReference type="OrthoDB" id="784829at2"/>
<proteinExistence type="predicted"/>
<reference evidence="3 4" key="1">
    <citation type="submission" date="2019-07" db="EMBL/GenBank/DDBJ databases">
        <title>Genomic Encyclopedia of Archaeal and Bacterial Type Strains, Phase II (KMG-II): from individual species to whole genera.</title>
        <authorList>
            <person name="Goeker M."/>
        </authorList>
    </citation>
    <scope>NUCLEOTIDE SEQUENCE [LARGE SCALE GENOMIC DNA]</scope>
    <source>
        <strain evidence="3 4">ATCC BAA-1139</strain>
    </source>
</reference>
<sequence length="639" mass="70425">MEFNGTLQDEDITPNGDAAPRSEAAIEDGIVTDGDSSKQDAKLPASAAAAHTDEQLVETMGGSETFVLMWQAKKPGLYARVTKKVDDKMKTYDVFVSAPVRVIGLVRDIHNTSWGRLISFTDMDGHEHSPIIKMEDLGRNGEKIIADLRSMGLFVLPDPTSLNRLIAYINNAIPEKDRRIRCTDKYGWHENVFVMPGHHIGTGEEEFLYQSSSAKLQAYSVKGTLDGWREHVALPCRGNSRLIFSVSMAFAAPLLNIAEIENGGFHLYGNSSIGKSTSLYLAASVIGNPDATIQKWNATINAMEATAKHYNDALLPMDEIGQSDPKQIGDTTYMLGNGSGKARADSRGEARKRASFRNLFLSNGEKTLSDHMGEIGKKVRVGQEVRLVDLPADPGAGLGLFETLHGFESGAKFADQLKRNTSEYHGTPFVAFIEAMVRRKDSLANEIHEYISRFCKGVILGDASGQVQRVATRFALIAFGGLMATQEGITGWEEADAGEAAVKCFQQWLEHRGGSGILEETKIINQVRAYFEQYGASRFVPCGYRDKTLTAMEQEFNINQRAGVRVEYNSDKDSCFFVFPEVFREVICAGYNPTSVAKLLAERGMLKKSSEGKLQCNFRIPGIGQKKIYYITSKILTDG</sequence>
<evidence type="ECO:0000259" key="2">
    <source>
        <dbReference type="Pfam" id="PF06048"/>
    </source>
</evidence>
<dbReference type="AlphaFoldDB" id="A0A562V7F3"/>
<dbReference type="Proteomes" id="UP000319449">
    <property type="component" value="Unassembled WGS sequence"/>
</dbReference>
<dbReference type="InterPro" id="IPR009270">
    <property type="entry name" value="DUF927"/>
</dbReference>
<name>A0A562V7F3_9BACT</name>
<evidence type="ECO:0000313" key="3">
    <source>
        <dbReference type="EMBL" id="TWJ13667.1"/>
    </source>
</evidence>
<keyword evidence="4" id="KW-1185">Reference proteome</keyword>
<accession>A0A562V7F3</accession>
<gene>
    <name evidence="3" type="ORF">JN12_03719</name>
</gene>
<comment type="caution">
    <text evidence="3">The sequence shown here is derived from an EMBL/GenBank/DDBJ whole genome shotgun (WGS) entry which is preliminary data.</text>
</comment>
<dbReference type="EMBL" id="VLLN01000036">
    <property type="protein sequence ID" value="TWJ13667.1"/>
    <property type="molecule type" value="Genomic_DNA"/>
</dbReference>
<organism evidence="3 4">
    <name type="scientific">Geobacter argillaceus</name>
    <dbReference type="NCBI Taxonomy" id="345631"/>
    <lineage>
        <taxon>Bacteria</taxon>
        <taxon>Pseudomonadati</taxon>
        <taxon>Thermodesulfobacteriota</taxon>
        <taxon>Desulfuromonadia</taxon>
        <taxon>Geobacterales</taxon>
        <taxon>Geobacteraceae</taxon>
        <taxon>Geobacter</taxon>
    </lineage>
</organism>
<feature type="domain" description="DUF927" evidence="2">
    <location>
        <begin position="72"/>
        <end position="353"/>
    </location>
</feature>
<evidence type="ECO:0000313" key="4">
    <source>
        <dbReference type="Proteomes" id="UP000319449"/>
    </source>
</evidence>
<dbReference type="RefSeq" id="WP_145025580.1">
    <property type="nucleotide sequence ID" value="NZ_VLLN01000036.1"/>
</dbReference>
<feature type="region of interest" description="Disordered" evidence="1">
    <location>
        <begin position="1"/>
        <end position="21"/>
    </location>
</feature>